<evidence type="ECO:0000313" key="2">
    <source>
        <dbReference type="Proteomes" id="UP000183940"/>
    </source>
</evidence>
<sequence>MILLRALYVITPKDDLKKKLSQLDLDTDLEYILSEDFVWSYNRANTENEDDNFEVKLLFLMYLRNEYLSEQTYKQILDDPLIKLELFDKWWTMARYFEDDSCSEIEKKIDPCIANLLVDTGIKRVDSWINKMKKITK</sequence>
<proteinExistence type="predicted"/>
<evidence type="ECO:0000313" key="1">
    <source>
        <dbReference type="EMBL" id="OJJ18387.1"/>
    </source>
</evidence>
<organism evidence="1 2">
    <name type="scientific">Roseofilum reptotaenium AO1-A</name>
    <dbReference type="NCBI Taxonomy" id="1925591"/>
    <lineage>
        <taxon>Bacteria</taxon>
        <taxon>Bacillati</taxon>
        <taxon>Cyanobacteriota</taxon>
        <taxon>Cyanophyceae</taxon>
        <taxon>Desertifilales</taxon>
        <taxon>Desertifilaceae</taxon>
        <taxon>Roseofilum</taxon>
    </lineage>
</organism>
<keyword evidence="2" id="KW-1185">Reference proteome</keyword>
<reference evidence="1" key="1">
    <citation type="submission" date="2016-10" db="EMBL/GenBank/DDBJ databases">
        <title>CRISPR-Cas defence system in Roseofilum reptotaenium: evidence of a bacteriophage-cyanobacterium arms race in the coral black band disease.</title>
        <authorList>
            <person name="Buerger P."/>
            <person name="Wood-Charlson E.M."/>
            <person name="Weynberg K.D."/>
            <person name="Willis B."/>
            <person name="Van Oppen M.J."/>
        </authorList>
    </citation>
    <scope>NUCLEOTIDE SEQUENCE [LARGE SCALE GENOMIC DNA]</scope>
    <source>
        <strain evidence="1">AO1-A</strain>
    </source>
</reference>
<gene>
    <name evidence="1" type="ORF">BI308_22405</name>
</gene>
<dbReference type="STRING" id="1925591.BI308_22405"/>
<accession>A0A1L9QL11</accession>
<comment type="caution">
    <text evidence="1">The sequence shown here is derived from an EMBL/GenBank/DDBJ whole genome shotgun (WGS) entry which is preliminary data.</text>
</comment>
<name>A0A1L9QL11_9CYAN</name>
<dbReference type="AlphaFoldDB" id="A0A1L9QL11"/>
<protein>
    <submittedName>
        <fullName evidence="1">Uncharacterized protein</fullName>
    </submittedName>
</protein>
<dbReference type="Proteomes" id="UP000183940">
    <property type="component" value="Unassembled WGS sequence"/>
</dbReference>
<dbReference type="EMBL" id="MLAW01000056">
    <property type="protein sequence ID" value="OJJ18387.1"/>
    <property type="molecule type" value="Genomic_DNA"/>
</dbReference>